<evidence type="ECO:0000256" key="4">
    <source>
        <dbReference type="ARBA" id="ARBA00023002"/>
    </source>
</evidence>
<dbReference type="PANTHER" id="PTHR38030">
    <property type="entry name" value="PROTOPORPHYRINOGEN IX DEHYDROGENASE [MENAQUINONE]"/>
    <property type="match status" value="1"/>
</dbReference>
<dbReference type="InterPro" id="IPR052200">
    <property type="entry name" value="Protoporphyrinogen_IX_DH"/>
</dbReference>
<comment type="caution">
    <text evidence="9">The sequence shown here is derived from an EMBL/GenBank/DDBJ whole genome shotgun (WGS) entry which is preliminary data.</text>
</comment>
<evidence type="ECO:0000256" key="6">
    <source>
        <dbReference type="ARBA" id="ARBA00023244"/>
    </source>
</evidence>
<dbReference type="InterPro" id="IPR026816">
    <property type="entry name" value="Flavodoxin_dom"/>
</dbReference>
<keyword evidence="4 7" id="KW-0560">Oxidoreductase</keyword>
<sequence>MPYARDLFHVNKLMDHLRCINTKRVNNLGDKVSKTLLLYSSVHGQTRKICDVMAKQLGALGQQVTMAAIDEAPDLADFDRVAIGASIRHGKHNPAVFDYIRQHQQQLESKANGFFSVSLVARKPEKNTPETNPYMQAFLAKTEWKPKQLAVFGGNLNYQGYGAMDRNIIRFIMWITKGPTDPNTCIEYTNWDKVQEFAEQLAAQTLLSRAG</sequence>
<dbReference type="SUPFAM" id="SSF52218">
    <property type="entry name" value="Flavoproteins"/>
    <property type="match status" value="1"/>
</dbReference>
<reference evidence="10" key="1">
    <citation type="journal article" date="2019" name="Int. J. Syst. Evol. Microbiol.">
        <title>The Global Catalogue of Microorganisms (GCM) 10K type strain sequencing project: providing services to taxonomists for standard genome sequencing and annotation.</title>
        <authorList>
            <consortium name="The Broad Institute Genomics Platform"/>
            <consortium name="The Broad Institute Genome Sequencing Center for Infectious Disease"/>
            <person name="Wu L."/>
            <person name="Ma J."/>
        </authorList>
    </citation>
    <scope>NUCLEOTIDE SEQUENCE [LARGE SCALE GENOMIC DNA]</scope>
    <source>
        <strain evidence="10">CGMCC 1.16033</strain>
    </source>
</reference>
<dbReference type="EMBL" id="BMKO01000008">
    <property type="protein sequence ID" value="GGE86979.1"/>
    <property type="molecule type" value="Genomic_DNA"/>
</dbReference>
<protein>
    <recommendedName>
        <fullName evidence="7">Protoporphyrinogen IX dehydrogenase [quinone]</fullName>
        <ecNumber evidence="7">1.3.5.3</ecNumber>
    </recommendedName>
    <alternativeName>
        <fullName evidence="7">Protoporphyrinogen IX dehydrogenase [menaquinone]</fullName>
    </alternativeName>
    <alternativeName>
        <fullName evidence="7">Protoporphyrinogen IX dehydrogenase [ubiquinone]</fullName>
    </alternativeName>
    <alternativeName>
        <fullName evidence="7">Protoporphyrinogen oxidase</fullName>
        <shortName evidence="7">PPO</shortName>
    </alternativeName>
</protein>
<comment type="pathway">
    <text evidence="7">Porphyrin-containing compound metabolism; protoporphyrin-IX biosynthesis; protoporphyrin-IX from protoporphyrinogen-IX: step 1/1.</text>
</comment>
<accession>A0ABQ1T927</accession>
<dbReference type="NCBIfam" id="NF008316">
    <property type="entry name" value="PRK11104.1"/>
    <property type="match status" value="1"/>
</dbReference>
<comment type="similarity">
    <text evidence="7">Belongs to the HemG family.</text>
</comment>
<keyword evidence="5" id="KW-0472">Membrane</keyword>
<dbReference type="InterPro" id="IPR044264">
    <property type="entry name" value="HemG"/>
</dbReference>
<dbReference type="HAMAP" id="MF_00853">
    <property type="entry name" value="HemG"/>
    <property type="match status" value="1"/>
</dbReference>
<evidence type="ECO:0000259" key="8">
    <source>
        <dbReference type="Pfam" id="PF12724"/>
    </source>
</evidence>
<dbReference type="Gene3D" id="3.40.50.360">
    <property type="match status" value="1"/>
</dbReference>
<comment type="catalytic activity">
    <reaction evidence="7">
        <text>protoporphyrinogen IX + 3 a ubiquinone = protoporphyrin IX + 3 a ubiquinol</text>
        <dbReference type="Rhea" id="RHEA:63936"/>
        <dbReference type="Rhea" id="RHEA-COMP:9565"/>
        <dbReference type="Rhea" id="RHEA-COMP:9566"/>
        <dbReference type="ChEBI" id="CHEBI:16389"/>
        <dbReference type="ChEBI" id="CHEBI:17976"/>
        <dbReference type="ChEBI" id="CHEBI:57306"/>
        <dbReference type="ChEBI" id="CHEBI:57307"/>
    </reaction>
</comment>
<keyword evidence="2 7" id="KW-0288">FMN</keyword>
<dbReference type="PANTHER" id="PTHR38030:SF2">
    <property type="entry name" value="PROTOPORPHYRINOGEN IX DEHYDROGENASE [QUINONE]"/>
    <property type="match status" value="1"/>
</dbReference>
<keyword evidence="1 7" id="KW-0285">Flavoprotein</keyword>
<comment type="subcellular location">
    <subcellularLocation>
        <location evidence="7">Cell membrane</location>
        <topology evidence="7">Peripheral membrane protein</topology>
    </subcellularLocation>
</comment>
<keyword evidence="7" id="KW-1003">Cell membrane</keyword>
<keyword evidence="3 7" id="KW-0547">Nucleotide-binding</keyword>
<dbReference type="InterPro" id="IPR029039">
    <property type="entry name" value="Flavoprotein-like_sf"/>
</dbReference>
<comment type="catalytic activity">
    <reaction evidence="7">
        <text>protoporphyrinogen IX + 3 a quinone = protoporphyrin IX + 3 a quinol</text>
        <dbReference type="Rhea" id="RHEA:65032"/>
        <dbReference type="ChEBI" id="CHEBI:24646"/>
        <dbReference type="ChEBI" id="CHEBI:57306"/>
        <dbReference type="ChEBI" id="CHEBI:57307"/>
        <dbReference type="ChEBI" id="CHEBI:132124"/>
        <dbReference type="EC" id="1.3.5.3"/>
    </reaction>
</comment>
<dbReference type="Proteomes" id="UP000606498">
    <property type="component" value="Unassembled WGS sequence"/>
</dbReference>
<name>A0ABQ1T927_9GAMM</name>
<keyword evidence="6 7" id="KW-0627">Porphyrin biosynthesis</keyword>
<organism evidence="9 10">
    <name type="scientific">Shewanella carassii</name>
    <dbReference type="NCBI Taxonomy" id="1987584"/>
    <lineage>
        <taxon>Bacteria</taxon>
        <taxon>Pseudomonadati</taxon>
        <taxon>Pseudomonadota</taxon>
        <taxon>Gammaproteobacteria</taxon>
        <taxon>Alteromonadales</taxon>
        <taxon>Shewanellaceae</taxon>
        <taxon>Shewanella</taxon>
    </lineage>
</organism>
<evidence type="ECO:0000256" key="1">
    <source>
        <dbReference type="ARBA" id="ARBA00022630"/>
    </source>
</evidence>
<evidence type="ECO:0000313" key="9">
    <source>
        <dbReference type="EMBL" id="GGE86979.1"/>
    </source>
</evidence>
<evidence type="ECO:0000313" key="10">
    <source>
        <dbReference type="Proteomes" id="UP000606498"/>
    </source>
</evidence>
<comment type="cofactor">
    <cofactor evidence="7">
        <name>FMN</name>
        <dbReference type="ChEBI" id="CHEBI:58210"/>
    </cofactor>
    <text evidence="7">Binds 1 FMN non-covalently per subunit.</text>
</comment>
<evidence type="ECO:0000256" key="7">
    <source>
        <dbReference type="HAMAP-Rule" id="MF_00853"/>
    </source>
</evidence>
<evidence type="ECO:0000256" key="5">
    <source>
        <dbReference type="ARBA" id="ARBA00023136"/>
    </source>
</evidence>
<keyword evidence="10" id="KW-1185">Reference proteome</keyword>
<dbReference type="Pfam" id="PF12724">
    <property type="entry name" value="Flavodoxin_5"/>
    <property type="match status" value="1"/>
</dbReference>
<evidence type="ECO:0000256" key="2">
    <source>
        <dbReference type="ARBA" id="ARBA00022643"/>
    </source>
</evidence>
<evidence type="ECO:0000256" key="3">
    <source>
        <dbReference type="ARBA" id="ARBA00022741"/>
    </source>
</evidence>
<gene>
    <name evidence="7 9" type="primary">hemG</name>
    <name evidence="9" type="ORF">GCM10011520_29320</name>
</gene>
<feature type="domain" description="Flavodoxin" evidence="8">
    <location>
        <begin position="36"/>
        <end position="182"/>
    </location>
</feature>
<comment type="function">
    <text evidence="7">Catalyzes the 6-electron oxidation of protoporphyrinogen IX to form protoporphyrin IX; under anaerobic conditions uses menaquinone as an electron acceptor, under aerobic conditions uses ubiquinone as an electron acceptor.</text>
</comment>
<dbReference type="EC" id="1.3.5.3" evidence="7"/>
<comment type="catalytic activity">
    <reaction evidence="7">
        <text>protoporphyrinogen IX + 3 a menaquinone = protoporphyrin IX + 3 a menaquinol</text>
        <dbReference type="Rhea" id="RHEA:27409"/>
        <dbReference type="Rhea" id="RHEA-COMP:9537"/>
        <dbReference type="Rhea" id="RHEA-COMP:9539"/>
        <dbReference type="ChEBI" id="CHEBI:16374"/>
        <dbReference type="ChEBI" id="CHEBI:18151"/>
        <dbReference type="ChEBI" id="CHEBI:57306"/>
        <dbReference type="ChEBI" id="CHEBI:57307"/>
        <dbReference type="EC" id="1.3.5.3"/>
    </reaction>
</comment>
<proteinExistence type="inferred from homology"/>